<evidence type="ECO:0000256" key="10">
    <source>
        <dbReference type="ARBA" id="ARBA00023201"/>
    </source>
</evidence>
<evidence type="ECO:0000313" key="15">
    <source>
        <dbReference type="RefSeq" id="XP_028038613.1"/>
    </source>
</evidence>
<evidence type="ECO:0000256" key="12">
    <source>
        <dbReference type="RuleBase" id="RU000679"/>
    </source>
</evidence>
<dbReference type="OrthoDB" id="8188903at2759"/>
<feature type="transmembrane region" description="Helical" evidence="13">
    <location>
        <begin position="44"/>
        <end position="65"/>
    </location>
</feature>
<keyword evidence="3 12" id="KW-0813">Transport</keyword>
<proteinExistence type="inferred from homology"/>
<evidence type="ECO:0000256" key="6">
    <source>
        <dbReference type="ARBA" id="ARBA00022989"/>
    </source>
</evidence>
<dbReference type="PANTHER" id="PTHR11690:SF175">
    <property type="entry name" value="PICKPOCKET 13-RELATED"/>
    <property type="match status" value="1"/>
</dbReference>
<dbReference type="Proteomes" id="UP000504629">
    <property type="component" value="Unplaced"/>
</dbReference>
<dbReference type="PANTHER" id="PTHR11690">
    <property type="entry name" value="AMILORIDE-SENSITIVE SODIUM CHANNEL-RELATED"/>
    <property type="match status" value="1"/>
</dbReference>
<evidence type="ECO:0000256" key="3">
    <source>
        <dbReference type="ARBA" id="ARBA00022448"/>
    </source>
</evidence>
<evidence type="ECO:0000256" key="8">
    <source>
        <dbReference type="ARBA" id="ARBA00023065"/>
    </source>
</evidence>
<dbReference type="GO" id="GO:0015280">
    <property type="term" value="F:ligand-gated sodium channel activity"/>
    <property type="evidence" value="ECO:0007669"/>
    <property type="project" value="TreeGrafter"/>
</dbReference>
<organism evidence="14 15">
    <name type="scientific">Bombyx mandarina</name>
    <name type="common">Wild silk moth</name>
    <name type="synonym">Wild silkworm</name>
    <dbReference type="NCBI Taxonomy" id="7092"/>
    <lineage>
        <taxon>Eukaryota</taxon>
        <taxon>Metazoa</taxon>
        <taxon>Ecdysozoa</taxon>
        <taxon>Arthropoda</taxon>
        <taxon>Hexapoda</taxon>
        <taxon>Insecta</taxon>
        <taxon>Pterygota</taxon>
        <taxon>Neoptera</taxon>
        <taxon>Endopterygota</taxon>
        <taxon>Lepidoptera</taxon>
        <taxon>Glossata</taxon>
        <taxon>Ditrysia</taxon>
        <taxon>Bombycoidea</taxon>
        <taxon>Bombycidae</taxon>
        <taxon>Bombycinae</taxon>
        <taxon>Bombyx</taxon>
    </lineage>
</organism>
<keyword evidence="4 12" id="KW-0894">Sodium channel</keyword>
<evidence type="ECO:0000256" key="7">
    <source>
        <dbReference type="ARBA" id="ARBA00023053"/>
    </source>
</evidence>
<evidence type="ECO:0000256" key="1">
    <source>
        <dbReference type="ARBA" id="ARBA00004141"/>
    </source>
</evidence>
<sequence length="448" mass="51750">MTVWPKLKEHTELLYRRFKHTCGNLTVHGPSFLARKDVHFVYKVIYFLIYVQIWIAAVATIRRYYNHYQENTIRFTTRTDYLEWNTTFASVTVCEIANVEKIWMIGNEVSNDNFEKFDRFIGDIAFFSGTCYTCLATCDFKPICSSDFTQTASMFRTPCKDFFLSCKWNGRPIDCCKQFKPLATEYGTCFSINNKNVAGTQIPLVATSNRRIPGELEITTSQDYEAFIHSPEDVPFWNMEYDRRIRIVYGSQATVTFTIMDVVNEPEVSLIAPETRQCRFSDETPENILAFKHYSYSVCITQCRIDAQLRMCNCTHHLSPIQFKDRVCDFEGLKCLTNNYKTLGKLKVPGTNEAGLVCNCLPSCIEPDYNVISKKLSEPEKFLRARPSSFIMGSRPYQRVTRQVARTTLDLVVAMGNCFGLCFGGSLLSIAEVVYYLCFKRWKYVKDK</sequence>
<gene>
    <name evidence="15" type="primary">LOC114249294</name>
</gene>
<keyword evidence="9 13" id="KW-0472">Membrane</keyword>
<reference evidence="15" key="1">
    <citation type="submission" date="2025-08" db="UniProtKB">
        <authorList>
            <consortium name="RefSeq"/>
        </authorList>
    </citation>
    <scope>IDENTIFICATION</scope>
    <source>
        <tissue evidence="15">Silk gland</tissue>
    </source>
</reference>
<keyword evidence="10 12" id="KW-0739">Sodium transport</keyword>
<dbReference type="GeneID" id="114249294"/>
<keyword evidence="11 12" id="KW-0407">Ion channel</keyword>
<dbReference type="Gene3D" id="2.60.470.10">
    <property type="entry name" value="Acid-sensing ion channels like domains"/>
    <property type="match status" value="1"/>
</dbReference>
<dbReference type="GO" id="GO:0005886">
    <property type="term" value="C:plasma membrane"/>
    <property type="evidence" value="ECO:0007669"/>
    <property type="project" value="TreeGrafter"/>
</dbReference>
<dbReference type="AlphaFoldDB" id="A0A6J2KAE5"/>
<dbReference type="KEGG" id="bman:114249294"/>
<keyword evidence="6 13" id="KW-1133">Transmembrane helix</keyword>
<keyword evidence="8 12" id="KW-0406">Ion transport</keyword>
<evidence type="ECO:0000256" key="5">
    <source>
        <dbReference type="ARBA" id="ARBA00022692"/>
    </source>
</evidence>
<dbReference type="Pfam" id="PF00858">
    <property type="entry name" value="ASC"/>
    <property type="match status" value="1"/>
</dbReference>
<dbReference type="InterPro" id="IPR001873">
    <property type="entry name" value="ENaC"/>
</dbReference>
<comment type="subcellular location">
    <subcellularLocation>
        <location evidence="1">Membrane</location>
        <topology evidence="1">Multi-pass membrane protein</topology>
    </subcellularLocation>
</comment>
<evidence type="ECO:0000256" key="9">
    <source>
        <dbReference type="ARBA" id="ARBA00023136"/>
    </source>
</evidence>
<keyword evidence="5 12" id="KW-0812">Transmembrane</keyword>
<dbReference type="Gene3D" id="1.10.287.770">
    <property type="entry name" value="YojJ-like"/>
    <property type="match status" value="1"/>
</dbReference>
<feature type="transmembrane region" description="Helical" evidence="13">
    <location>
        <begin position="411"/>
        <end position="438"/>
    </location>
</feature>
<evidence type="ECO:0000313" key="14">
    <source>
        <dbReference type="Proteomes" id="UP000504629"/>
    </source>
</evidence>
<comment type="similarity">
    <text evidence="2 12">Belongs to the amiloride-sensitive sodium channel (TC 1.A.6) family.</text>
</comment>
<evidence type="ECO:0000256" key="11">
    <source>
        <dbReference type="ARBA" id="ARBA00023303"/>
    </source>
</evidence>
<evidence type="ECO:0000256" key="4">
    <source>
        <dbReference type="ARBA" id="ARBA00022461"/>
    </source>
</evidence>
<evidence type="ECO:0000256" key="13">
    <source>
        <dbReference type="SAM" id="Phobius"/>
    </source>
</evidence>
<dbReference type="RefSeq" id="XP_028038613.1">
    <property type="nucleotide sequence ID" value="XM_028182812.1"/>
</dbReference>
<accession>A0A6J2KAE5</accession>
<protein>
    <submittedName>
        <fullName evidence="15">Sodium channel protein Nach-like</fullName>
    </submittedName>
</protein>
<keyword evidence="14" id="KW-1185">Reference proteome</keyword>
<evidence type="ECO:0000256" key="2">
    <source>
        <dbReference type="ARBA" id="ARBA00007193"/>
    </source>
</evidence>
<keyword evidence="7" id="KW-0915">Sodium</keyword>
<name>A0A6J2KAE5_BOMMA</name>